<reference evidence="6 7" key="1">
    <citation type="submission" date="2018-06" db="EMBL/GenBank/DDBJ databases">
        <title>Genomic Encyclopedia of Archaeal and Bacterial Type Strains, Phase II (KMG-II): from individual species to whole genera.</title>
        <authorList>
            <person name="Goeker M."/>
        </authorList>
    </citation>
    <scope>NUCLEOTIDE SEQUENCE [LARGE SCALE GENOMIC DNA]</scope>
    <source>
        <strain evidence="6 7">DSM 22009</strain>
    </source>
</reference>
<keyword evidence="3" id="KW-0547">Nucleotide-binding</keyword>
<evidence type="ECO:0000313" key="6">
    <source>
        <dbReference type="EMBL" id="PZX19868.1"/>
    </source>
</evidence>
<keyword evidence="4 6" id="KW-0067">ATP-binding</keyword>
<name>A0A2W7NHY3_9RHOB</name>
<dbReference type="Gene3D" id="3.40.50.300">
    <property type="entry name" value="P-loop containing nucleotide triphosphate hydrolases"/>
    <property type="match status" value="1"/>
</dbReference>
<dbReference type="Pfam" id="PF08402">
    <property type="entry name" value="TOBE_2"/>
    <property type="match status" value="1"/>
</dbReference>
<dbReference type="InterPro" id="IPR003439">
    <property type="entry name" value="ABC_transporter-like_ATP-bd"/>
</dbReference>
<accession>A0A2W7NHY3</accession>
<dbReference type="InterPro" id="IPR017871">
    <property type="entry name" value="ABC_transporter-like_CS"/>
</dbReference>
<keyword evidence="2" id="KW-0813">Transport</keyword>
<keyword evidence="7" id="KW-1185">Reference proteome</keyword>
<comment type="caution">
    <text evidence="6">The sequence shown here is derived from an EMBL/GenBank/DDBJ whole genome shotgun (WGS) entry which is preliminary data.</text>
</comment>
<dbReference type="InterPro" id="IPR027417">
    <property type="entry name" value="P-loop_NTPase"/>
</dbReference>
<dbReference type="GO" id="GO:0016887">
    <property type="term" value="F:ATP hydrolysis activity"/>
    <property type="evidence" value="ECO:0007669"/>
    <property type="project" value="InterPro"/>
</dbReference>
<dbReference type="PANTHER" id="PTHR42781">
    <property type="entry name" value="SPERMIDINE/PUTRESCINE IMPORT ATP-BINDING PROTEIN POTA"/>
    <property type="match status" value="1"/>
</dbReference>
<dbReference type="SUPFAM" id="SSF52540">
    <property type="entry name" value="P-loop containing nucleoside triphosphate hydrolases"/>
    <property type="match status" value="1"/>
</dbReference>
<dbReference type="Pfam" id="PF00005">
    <property type="entry name" value="ABC_tran"/>
    <property type="match status" value="1"/>
</dbReference>
<dbReference type="SUPFAM" id="SSF50331">
    <property type="entry name" value="MOP-like"/>
    <property type="match status" value="1"/>
</dbReference>
<comment type="similarity">
    <text evidence="1">Belongs to the ABC transporter superfamily.</text>
</comment>
<dbReference type="OrthoDB" id="9802264at2"/>
<evidence type="ECO:0000259" key="5">
    <source>
        <dbReference type="PROSITE" id="PS50893"/>
    </source>
</evidence>
<dbReference type="InterPro" id="IPR008995">
    <property type="entry name" value="Mo/tungstate-bd_C_term_dom"/>
</dbReference>
<dbReference type="EMBL" id="QKZL01000001">
    <property type="protein sequence ID" value="PZX19868.1"/>
    <property type="molecule type" value="Genomic_DNA"/>
</dbReference>
<dbReference type="InterPro" id="IPR050093">
    <property type="entry name" value="ABC_SmlMolc_Importer"/>
</dbReference>
<dbReference type="SMART" id="SM00382">
    <property type="entry name" value="AAA"/>
    <property type="match status" value="1"/>
</dbReference>
<dbReference type="Proteomes" id="UP000248916">
    <property type="component" value="Unassembled WGS sequence"/>
</dbReference>
<proteinExistence type="inferred from homology"/>
<dbReference type="PROSITE" id="PS00211">
    <property type="entry name" value="ABC_TRANSPORTER_1"/>
    <property type="match status" value="1"/>
</dbReference>
<dbReference type="GO" id="GO:0005524">
    <property type="term" value="F:ATP binding"/>
    <property type="evidence" value="ECO:0007669"/>
    <property type="project" value="UniProtKB-KW"/>
</dbReference>
<dbReference type="RefSeq" id="WP_111535528.1">
    <property type="nucleotide sequence ID" value="NZ_QKZL01000001.1"/>
</dbReference>
<dbReference type="InterPro" id="IPR013611">
    <property type="entry name" value="Transp-assoc_OB_typ2"/>
</dbReference>
<dbReference type="AlphaFoldDB" id="A0A2W7NHY3"/>
<gene>
    <name evidence="6" type="ORF">LX81_00331</name>
</gene>
<feature type="domain" description="ABC transporter" evidence="5">
    <location>
        <begin position="4"/>
        <end position="234"/>
    </location>
</feature>
<organism evidence="6 7">
    <name type="scientific">Palleronia aestuarii</name>
    <dbReference type="NCBI Taxonomy" id="568105"/>
    <lineage>
        <taxon>Bacteria</taxon>
        <taxon>Pseudomonadati</taxon>
        <taxon>Pseudomonadota</taxon>
        <taxon>Alphaproteobacteria</taxon>
        <taxon>Rhodobacterales</taxon>
        <taxon>Roseobacteraceae</taxon>
        <taxon>Palleronia</taxon>
    </lineage>
</organism>
<evidence type="ECO:0000313" key="7">
    <source>
        <dbReference type="Proteomes" id="UP000248916"/>
    </source>
</evidence>
<dbReference type="FunFam" id="3.40.50.300:FF:000042">
    <property type="entry name" value="Maltose/maltodextrin ABC transporter, ATP-binding protein"/>
    <property type="match status" value="1"/>
</dbReference>
<dbReference type="InterPro" id="IPR003593">
    <property type="entry name" value="AAA+_ATPase"/>
</dbReference>
<sequence length="358" mass="39511">MARLQLEGLSKRYNEFYAARDIHLDVAEGEMLVLLGPSGCGKTTTLRMIAGFVEPSEGVIRIGGEDVTWHPPWKRSTGLVFQNYALFPHLTVARNLAFGLEMRRVEKSEIDRRVHDALAMVRLDHLADRLPRQLSGGQQQRVALARALVVRPDVLLLDEPLSNLDAKLREEVRIEIRALQQRLGITTVMVTHDQEEALSMADRLVVMKEGEVRQIGSQQELYERPVDRFVASFVGRSSFLRGRLADGILRTEGGLEVRCSDGPNGPAAVAIRPERVTVAREAPSAENVFPGEVEHVSYLGGSIDVRVRLSPKDVVVAQMPNVEGGWLPQAGDRVHAGWSASAKAFADTETEEGTAQVS</sequence>
<evidence type="ECO:0000256" key="1">
    <source>
        <dbReference type="ARBA" id="ARBA00005417"/>
    </source>
</evidence>
<protein>
    <submittedName>
        <fullName evidence="6">Putative spermidine/putrescine transport system ATP-binding protein</fullName>
    </submittedName>
</protein>
<evidence type="ECO:0000256" key="2">
    <source>
        <dbReference type="ARBA" id="ARBA00022448"/>
    </source>
</evidence>
<dbReference type="PANTHER" id="PTHR42781:SF4">
    <property type="entry name" value="SPERMIDINE_PUTRESCINE IMPORT ATP-BINDING PROTEIN POTA"/>
    <property type="match status" value="1"/>
</dbReference>
<dbReference type="PROSITE" id="PS50893">
    <property type="entry name" value="ABC_TRANSPORTER_2"/>
    <property type="match status" value="1"/>
</dbReference>
<evidence type="ECO:0000256" key="3">
    <source>
        <dbReference type="ARBA" id="ARBA00022741"/>
    </source>
</evidence>
<dbReference type="GO" id="GO:0140359">
    <property type="term" value="F:ABC-type transporter activity"/>
    <property type="evidence" value="ECO:0007669"/>
    <property type="project" value="UniProtKB-ARBA"/>
</dbReference>
<dbReference type="GO" id="GO:0043190">
    <property type="term" value="C:ATP-binding cassette (ABC) transporter complex"/>
    <property type="evidence" value="ECO:0007669"/>
    <property type="project" value="InterPro"/>
</dbReference>
<evidence type="ECO:0000256" key="4">
    <source>
        <dbReference type="ARBA" id="ARBA00022840"/>
    </source>
</evidence>